<keyword evidence="7" id="KW-1185">Reference proteome</keyword>
<accession>A0A2P8D078</accession>
<dbReference type="InterPro" id="IPR051013">
    <property type="entry name" value="MBL_superfamily_lactonases"/>
</dbReference>
<comment type="caution">
    <text evidence="6">The sequence shown here is derived from an EMBL/GenBank/DDBJ whole genome shotgun (WGS) entry which is preliminary data.</text>
</comment>
<dbReference type="PANTHER" id="PTHR42978:SF6">
    <property type="entry name" value="QUORUM-QUENCHING LACTONASE YTNP-RELATED"/>
    <property type="match status" value="1"/>
</dbReference>
<dbReference type="Gene3D" id="3.60.15.10">
    <property type="entry name" value="Ribonuclease Z/Hydroxyacylglutathione hydrolase-like"/>
    <property type="match status" value="1"/>
</dbReference>
<evidence type="ECO:0000259" key="5">
    <source>
        <dbReference type="SMART" id="SM00849"/>
    </source>
</evidence>
<dbReference type="Pfam" id="PF00753">
    <property type="entry name" value="Lactamase_B"/>
    <property type="match status" value="1"/>
</dbReference>
<name>A0A2P8D078_9BACT</name>
<evidence type="ECO:0000313" key="6">
    <source>
        <dbReference type="EMBL" id="PSK90628.1"/>
    </source>
</evidence>
<evidence type="ECO:0000256" key="2">
    <source>
        <dbReference type="ARBA" id="ARBA00022723"/>
    </source>
</evidence>
<evidence type="ECO:0000256" key="1">
    <source>
        <dbReference type="ARBA" id="ARBA00007749"/>
    </source>
</evidence>
<dbReference type="SMART" id="SM00849">
    <property type="entry name" value="Lactamase_B"/>
    <property type="match status" value="1"/>
</dbReference>
<comment type="similarity">
    <text evidence="1">Belongs to the metallo-beta-lactamase superfamily.</text>
</comment>
<keyword evidence="2" id="KW-0479">Metal-binding</keyword>
<dbReference type="EMBL" id="PYGD01000007">
    <property type="protein sequence ID" value="PSK90628.1"/>
    <property type="molecule type" value="Genomic_DNA"/>
</dbReference>
<evidence type="ECO:0000256" key="3">
    <source>
        <dbReference type="ARBA" id="ARBA00022801"/>
    </source>
</evidence>
<evidence type="ECO:0000313" key="7">
    <source>
        <dbReference type="Proteomes" id="UP000240572"/>
    </source>
</evidence>
<dbReference type="RefSeq" id="WP_106523913.1">
    <property type="nucleotide sequence ID" value="NZ_PYGD01000007.1"/>
</dbReference>
<dbReference type="GO" id="GO:0046872">
    <property type="term" value="F:metal ion binding"/>
    <property type="evidence" value="ECO:0007669"/>
    <property type="project" value="UniProtKB-KW"/>
</dbReference>
<dbReference type="AlphaFoldDB" id="A0A2P8D078"/>
<dbReference type="GO" id="GO:0016787">
    <property type="term" value="F:hydrolase activity"/>
    <property type="evidence" value="ECO:0007669"/>
    <property type="project" value="UniProtKB-KW"/>
</dbReference>
<gene>
    <name evidence="6" type="ORF">B0I18_10738</name>
</gene>
<dbReference type="Proteomes" id="UP000240572">
    <property type="component" value="Unassembled WGS sequence"/>
</dbReference>
<dbReference type="SUPFAM" id="SSF56281">
    <property type="entry name" value="Metallo-hydrolase/oxidoreductase"/>
    <property type="match status" value="1"/>
</dbReference>
<keyword evidence="3 6" id="KW-0378">Hydrolase</keyword>
<dbReference type="PANTHER" id="PTHR42978">
    <property type="entry name" value="QUORUM-QUENCHING LACTONASE YTNP-RELATED-RELATED"/>
    <property type="match status" value="1"/>
</dbReference>
<feature type="domain" description="Metallo-beta-lactamase" evidence="5">
    <location>
        <begin position="42"/>
        <end position="230"/>
    </location>
</feature>
<reference evidence="6 7" key="1">
    <citation type="submission" date="2018-03" db="EMBL/GenBank/DDBJ databases">
        <title>Genomic Encyclopedia of Type Strains, Phase III (KMG-III): the genomes of soil and plant-associated and newly described type strains.</title>
        <authorList>
            <person name="Whitman W."/>
        </authorList>
    </citation>
    <scope>NUCLEOTIDE SEQUENCE [LARGE SCALE GENOMIC DNA]</scope>
    <source>
        <strain evidence="6 7">CGMCC 1.12700</strain>
    </source>
</reference>
<proteinExistence type="inferred from homology"/>
<evidence type="ECO:0000256" key="4">
    <source>
        <dbReference type="ARBA" id="ARBA00022833"/>
    </source>
</evidence>
<dbReference type="InterPro" id="IPR036866">
    <property type="entry name" value="RibonucZ/Hydroxyglut_hydro"/>
</dbReference>
<keyword evidence="4" id="KW-0862">Zinc</keyword>
<protein>
    <submittedName>
        <fullName evidence="6">Glyoxylase-like metal-dependent hydrolase (Beta-lactamase superfamily II)</fullName>
    </submittedName>
</protein>
<sequence>MTQIFPLSEGTFTIGRDKIFQPFNEALDELNDRPTGSLLVEVQPFAVVNDRDVILLDTGLGFNNPDGMAHLPGNLEQHNIHPEDVTKVLLSHLHKDHAGGLDLALFPNATFYVYEKELAYAKEVGFPSYYVDDLLQLEGHPRVTWLKEEAGTIDGYIRYQHTDGHSPQHIVFFIDSEEGIIFYGGDEAPQYKQMKMKYVAKYDYDGKKAMQLREQWAEEGAGKWRFLFYHDVKTPIAKL</sequence>
<dbReference type="OrthoDB" id="9802897at2"/>
<dbReference type="InterPro" id="IPR001279">
    <property type="entry name" value="Metallo-B-lactamas"/>
</dbReference>
<organism evidence="6 7">
    <name type="scientific">Taibaiella chishuiensis</name>
    <dbReference type="NCBI Taxonomy" id="1434707"/>
    <lineage>
        <taxon>Bacteria</taxon>
        <taxon>Pseudomonadati</taxon>
        <taxon>Bacteroidota</taxon>
        <taxon>Chitinophagia</taxon>
        <taxon>Chitinophagales</taxon>
        <taxon>Chitinophagaceae</taxon>
        <taxon>Taibaiella</taxon>
    </lineage>
</organism>